<sequence length="586" mass="65911">MELIAKLDAAPHGERDGLVCAAAAALGKSKMTVYRMLKKLGWTSGRKTRTDHGKSSISDDAIKQVAALKRAADRKNGKAMMSTNLAVEIAAENGILDKNYHPATVNRVLREKGMTQAQMRRATPHVTLATAHPNHMWQVDPSFCVLYYLRDGGGMAVMDEAQFYKNKPDNFAKIASKRVLRYVAVDHCSGAFYCRYYNVPGENAETMFDFLMHAMGPKDKQHNPFEGVPRLLYWDKGSANGSSLIINLLRGLGIEWHAHIKGNSRAKGSVEKHNDIIERAFESRLAFTHIQSIEQLNACCEQWQRRFQAEQRHSRHGMTRFAAWRRITPEQLVARPPLEICRILLTSEPQERMVGGNYHISFAIDGYGSQQYRVADVDNVRIGEKVLVQVNPYAAPSIWVSHPDRFGTMQRYEIAPLAKDAWGFTADAVPVDGHFQQAPLTTTDRIRQDLDELAWGTRDQQAIDKLRNTKSAPAFGGRVDTMDYLGKPAATPSKILHMPRHGRPRQVEQTAPQVLDVNPAFVPAEVKREERVLPIIEFIRYCAREMTITPELSEEIRAAYPDGLPESAYEDALKCLLQPSLLEVIA</sequence>
<dbReference type="GO" id="GO:0003676">
    <property type="term" value="F:nucleic acid binding"/>
    <property type="evidence" value="ECO:0007669"/>
    <property type="project" value="InterPro"/>
</dbReference>
<reference evidence="2 3" key="1">
    <citation type="submission" date="2018-06" db="EMBL/GenBank/DDBJ databases">
        <authorList>
            <consortium name="Pathogen Informatics"/>
            <person name="Doyle S."/>
        </authorList>
    </citation>
    <scope>NUCLEOTIDE SEQUENCE [LARGE SCALE GENOMIC DNA]</scope>
    <source>
        <strain evidence="2 3">NCTC13294</strain>
    </source>
</reference>
<feature type="domain" description="Integrase catalytic" evidence="1">
    <location>
        <begin position="129"/>
        <end position="328"/>
    </location>
</feature>
<dbReference type="Gene3D" id="3.30.420.10">
    <property type="entry name" value="Ribonuclease H-like superfamily/Ribonuclease H"/>
    <property type="match status" value="1"/>
</dbReference>
<dbReference type="Proteomes" id="UP000254572">
    <property type="component" value="Unassembled WGS sequence"/>
</dbReference>
<dbReference type="GO" id="GO:0015074">
    <property type="term" value="P:DNA integration"/>
    <property type="evidence" value="ECO:0007669"/>
    <property type="project" value="InterPro"/>
</dbReference>
<evidence type="ECO:0000313" key="3">
    <source>
        <dbReference type="Proteomes" id="UP000254572"/>
    </source>
</evidence>
<dbReference type="InterPro" id="IPR001584">
    <property type="entry name" value="Integrase_cat-core"/>
</dbReference>
<dbReference type="RefSeq" id="WP_172542197.1">
    <property type="nucleotide sequence ID" value="NZ_JBHLZC010000001.1"/>
</dbReference>
<dbReference type="PANTHER" id="PTHR35004">
    <property type="entry name" value="TRANSPOSASE RV3428C-RELATED"/>
    <property type="match status" value="1"/>
</dbReference>
<dbReference type="EMBL" id="UFUW01000001">
    <property type="protein sequence ID" value="SUX20825.1"/>
    <property type="molecule type" value="Genomic_DNA"/>
</dbReference>
<protein>
    <submittedName>
        <fullName evidence="2">Integrase core domain</fullName>
    </submittedName>
</protein>
<name>A0A381E3Y9_9GAMM</name>
<keyword evidence="3" id="KW-1185">Reference proteome</keyword>
<dbReference type="PROSITE" id="PS50994">
    <property type="entry name" value="INTEGRASE"/>
    <property type="match status" value="1"/>
</dbReference>
<evidence type="ECO:0000313" key="2">
    <source>
        <dbReference type="EMBL" id="SUX20825.1"/>
    </source>
</evidence>
<dbReference type="SUPFAM" id="SSF53098">
    <property type="entry name" value="Ribonuclease H-like"/>
    <property type="match status" value="1"/>
</dbReference>
<evidence type="ECO:0000259" key="1">
    <source>
        <dbReference type="PROSITE" id="PS50994"/>
    </source>
</evidence>
<gene>
    <name evidence="2" type="ORF">NCTC13294_00843</name>
</gene>
<proteinExistence type="predicted"/>
<dbReference type="InterPro" id="IPR036397">
    <property type="entry name" value="RNaseH_sf"/>
</dbReference>
<dbReference type="InterPro" id="IPR012337">
    <property type="entry name" value="RNaseH-like_sf"/>
</dbReference>
<dbReference type="AlphaFoldDB" id="A0A381E3Y9"/>
<organism evidence="2 3">
    <name type="scientific">Cardiobacterium valvarum</name>
    <dbReference type="NCBI Taxonomy" id="194702"/>
    <lineage>
        <taxon>Bacteria</taxon>
        <taxon>Pseudomonadati</taxon>
        <taxon>Pseudomonadota</taxon>
        <taxon>Gammaproteobacteria</taxon>
        <taxon>Cardiobacteriales</taxon>
        <taxon>Cardiobacteriaceae</taxon>
        <taxon>Cardiobacterium</taxon>
    </lineage>
</organism>
<accession>A0A381E3Y9</accession>
<dbReference type="PANTHER" id="PTHR35004:SF7">
    <property type="entry name" value="INTEGRASE PROTEIN"/>
    <property type="match status" value="1"/>
</dbReference>